<dbReference type="Proteomes" id="UP000007029">
    <property type="component" value="Plasmid pTB1"/>
</dbReference>
<accession>Q07GN6</accession>
<dbReference type="PROSITE" id="PS50830">
    <property type="entry name" value="TNASE_3"/>
    <property type="match status" value="1"/>
</dbReference>
<keyword evidence="4" id="KW-1185">Reference proteome</keyword>
<reference evidence="3 4" key="1">
    <citation type="journal article" date="2007" name="J. Bacteriol.">
        <title>The complete genome sequence of Roseobacter denitrificans reveals a mixotrophic rather than photosynthetic metabolism.</title>
        <authorList>
            <person name="Swingley W.D."/>
            <person name="Sadekar S."/>
            <person name="Mastrian S.D."/>
            <person name="Matthies H.J."/>
            <person name="Hao J."/>
            <person name="Ramos H."/>
            <person name="Acharya C.R."/>
            <person name="Conrad A.L."/>
            <person name="Taylor H.L."/>
            <person name="Dejesa L.C."/>
            <person name="Shah M.K."/>
            <person name="O'huallachain M.E."/>
            <person name="Lince M.T."/>
            <person name="Blankenship R.E."/>
            <person name="Beatty J.T."/>
            <person name="Touchman J.W."/>
        </authorList>
    </citation>
    <scope>NUCLEOTIDE SEQUENCE [LARGE SCALE GENOMIC DNA]</scope>
    <source>
        <strain evidence="4">ATCC 33942 / OCh 114</strain>
        <plasmid evidence="3 4">pTB1</plasmid>
    </source>
</reference>
<keyword evidence="3" id="KW-0614">Plasmid</keyword>
<keyword evidence="1" id="KW-0732">Signal</keyword>
<name>Q07GN6_ROSDO</name>
<dbReference type="InterPro" id="IPR016071">
    <property type="entry name" value="Staphylococal_nuclease_OB-fold"/>
</dbReference>
<organism evidence="3 4">
    <name type="scientific">Roseobacter denitrificans (strain ATCC 33942 / OCh 114)</name>
    <name type="common">Erythrobacter sp. (strain OCh 114)</name>
    <name type="synonym">Roseobacter denitrificans</name>
    <dbReference type="NCBI Taxonomy" id="375451"/>
    <lineage>
        <taxon>Bacteria</taxon>
        <taxon>Pseudomonadati</taxon>
        <taxon>Pseudomonadota</taxon>
        <taxon>Alphaproteobacteria</taxon>
        <taxon>Rhodobacterales</taxon>
        <taxon>Roseobacteraceae</taxon>
        <taxon>Roseobacter</taxon>
    </lineage>
</organism>
<dbReference type="PANTHER" id="PTHR12302:SF26">
    <property type="entry name" value="BLR1266 PROTEIN"/>
    <property type="match status" value="1"/>
</dbReference>
<evidence type="ECO:0000313" key="4">
    <source>
        <dbReference type="Proteomes" id="UP000007029"/>
    </source>
</evidence>
<feature type="domain" description="TNase-like" evidence="2">
    <location>
        <begin position="41"/>
        <end position="156"/>
    </location>
</feature>
<dbReference type="SUPFAM" id="SSF50199">
    <property type="entry name" value="Staphylococcal nuclease"/>
    <property type="match status" value="1"/>
</dbReference>
<dbReference type="AlphaFoldDB" id="Q07GN6"/>
<proteinExistence type="predicted"/>
<dbReference type="SMART" id="SM00318">
    <property type="entry name" value="SNc"/>
    <property type="match status" value="1"/>
</dbReference>
<dbReference type="EMBL" id="CP000464">
    <property type="protein sequence ID" value="ABI93363.1"/>
    <property type="molecule type" value="Genomic_DNA"/>
</dbReference>
<dbReference type="InterPro" id="IPR035437">
    <property type="entry name" value="SNase_OB-fold_sf"/>
</dbReference>
<dbReference type="HOGENOM" id="CLU_046484_2_0_5"/>
<feature type="signal peptide" evidence="1">
    <location>
        <begin position="1"/>
        <end position="28"/>
    </location>
</feature>
<dbReference type="PANTHER" id="PTHR12302">
    <property type="entry name" value="EBNA2 BINDING PROTEIN P100"/>
    <property type="match status" value="1"/>
</dbReference>
<dbReference type="KEGG" id="rde:RD1_A0063"/>
<evidence type="ECO:0000313" key="3">
    <source>
        <dbReference type="EMBL" id="ABI93363.1"/>
    </source>
</evidence>
<evidence type="ECO:0000256" key="1">
    <source>
        <dbReference type="SAM" id="SignalP"/>
    </source>
</evidence>
<dbReference type="Gene3D" id="2.40.50.90">
    <property type="match status" value="1"/>
</dbReference>
<feature type="chain" id="PRO_5004165713" evidence="1">
    <location>
        <begin position="29"/>
        <end position="233"/>
    </location>
</feature>
<dbReference type="Pfam" id="PF00565">
    <property type="entry name" value="SNase"/>
    <property type="match status" value="1"/>
</dbReference>
<sequence>MLTTAMKFLRPVSFAALMLFLSISAVHAELQSIRITGEVSVFDGDTIEIGPVLLRLHGIDAPENGQKCATADGGVWRCGAAASNKMVEFITGKALDCNPLERDPYGRIIARCMANGEDLGAMMVREGLAWAFLEYSAEYAELETTAKASGLNVWQAKTQTPWDYRDDKWNRAVEARPDGCPIKGNIGAGKAKIYHTPWSPNYGTTKIDKTKGELWFCTEAEALAAGWAAQRSK</sequence>
<geneLocation type="plasmid" evidence="3 4">
    <name>pTB1</name>
</geneLocation>
<evidence type="ECO:0000259" key="2">
    <source>
        <dbReference type="PROSITE" id="PS50830"/>
    </source>
</evidence>
<gene>
    <name evidence="3" type="primary">exoI</name>
    <name evidence="3" type="ordered locus">RD1_A0063</name>
</gene>
<protein>
    <submittedName>
        <fullName evidence="3">Succinoglycan biosynthesis protein ExoI</fullName>
    </submittedName>
</protein>